<comment type="caution">
    <text evidence="1">The sequence shown here is derived from an EMBL/GenBank/DDBJ whole genome shotgun (WGS) entry which is preliminary data.</text>
</comment>
<reference evidence="1 2" key="1">
    <citation type="submission" date="2021-05" db="EMBL/GenBank/DDBJ databases">
        <title>Pangenome of Leuconostoc gelidum warrants species status for Leuconostoc gelidum subsp. gasicomitatum.</title>
        <authorList>
            <person name="Johansson P."/>
            <person name="Sade E."/>
            <person name="Hultman J."/>
            <person name="Auvinen P."/>
            <person name="Bjorkroth J."/>
        </authorList>
    </citation>
    <scope>NUCLEOTIDE SEQUENCE [LARGE SCALE GENOMIC DNA]</scope>
    <source>
        <strain evidence="1 2">AMKR21</strain>
    </source>
</reference>
<protein>
    <recommendedName>
        <fullName evidence="3">Acyl carrier protein</fullName>
    </recommendedName>
</protein>
<proteinExistence type="predicted"/>
<evidence type="ECO:0000313" key="1">
    <source>
        <dbReference type="EMBL" id="MBZ5999134.1"/>
    </source>
</evidence>
<gene>
    <name evidence="1" type="ORF">KIJ07_01640</name>
</gene>
<dbReference type="GeneID" id="61036908"/>
<dbReference type="Proteomes" id="UP000705994">
    <property type="component" value="Unassembled WGS sequence"/>
</dbReference>
<dbReference type="EMBL" id="JAHBFX010000001">
    <property type="protein sequence ID" value="MBZ5999134.1"/>
    <property type="molecule type" value="Genomic_DNA"/>
</dbReference>
<organism evidence="1 2">
    <name type="scientific">Leuconostoc gelidum subsp. gelidum</name>
    <dbReference type="NCBI Taxonomy" id="1607839"/>
    <lineage>
        <taxon>Bacteria</taxon>
        <taxon>Bacillati</taxon>
        <taxon>Bacillota</taxon>
        <taxon>Bacilli</taxon>
        <taxon>Lactobacillales</taxon>
        <taxon>Lactobacillaceae</taxon>
        <taxon>Leuconostoc</taxon>
        <taxon>Leuconostoc gelidum group</taxon>
    </lineage>
</organism>
<dbReference type="InterPro" id="IPR036736">
    <property type="entry name" value="ACP-like_sf"/>
</dbReference>
<name>A0ABS7V2B8_LEUGE</name>
<evidence type="ECO:0000313" key="2">
    <source>
        <dbReference type="Proteomes" id="UP000705994"/>
    </source>
</evidence>
<sequence length="98" mass="11296">MNRFMSLEEIKHLIKEEILINRLELEDVIENEIDDDENLYNEEGLALDSVEALDIVDGISNVFKLDVEAVMNSGEENNFQTVNEIANYIYKMGNRDAD</sequence>
<keyword evidence="2" id="KW-1185">Reference proteome</keyword>
<dbReference type="SUPFAM" id="SSF47336">
    <property type="entry name" value="ACP-like"/>
    <property type="match status" value="1"/>
</dbReference>
<evidence type="ECO:0008006" key="3">
    <source>
        <dbReference type="Google" id="ProtNLM"/>
    </source>
</evidence>
<accession>A0ABS7V2B8</accession>
<dbReference type="RefSeq" id="WP_010016034.1">
    <property type="nucleotide sequence ID" value="NZ_BPKU01000003.1"/>
</dbReference>
<dbReference type="Gene3D" id="1.10.1200.10">
    <property type="entry name" value="ACP-like"/>
    <property type="match status" value="1"/>
</dbReference>